<dbReference type="EMBL" id="CP050485">
    <property type="protein sequence ID" value="QOG26365.1"/>
    <property type="molecule type" value="Genomic_DNA"/>
</dbReference>
<dbReference type="InterPro" id="IPR048020">
    <property type="entry name" value="Transpos_IS3"/>
</dbReference>
<dbReference type="Pfam" id="PF13276">
    <property type="entry name" value="HTH_21"/>
    <property type="match status" value="1"/>
</dbReference>
<dbReference type="SUPFAM" id="SSF53098">
    <property type="entry name" value="Ribonuclease H-like"/>
    <property type="match status" value="1"/>
</dbReference>
<dbReference type="PANTHER" id="PTHR46889:SF4">
    <property type="entry name" value="TRANSPOSASE INSO FOR INSERTION SEQUENCE ELEMENT IS911B-RELATED"/>
    <property type="match status" value="1"/>
</dbReference>
<dbReference type="InterPro" id="IPR001584">
    <property type="entry name" value="Integrase_cat-core"/>
</dbReference>
<feature type="domain" description="Integrase catalytic" evidence="3">
    <location>
        <begin position="305"/>
        <end position="467"/>
    </location>
</feature>
<dbReference type="InterPro" id="IPR036388">
    <property type="entry name" value="WH-like_DNA-bd_sf"/>
</dbReference>
<name>A0AAE7MMT0_ENTGA</name>
<dbReference type="Pfam" id="PF13333">
    <property type="entry name" value="rve_2"/>
    <property type="match status" value="1"/>
</dbReference>
<reference evidence="4 5" key="1">
    <citation type="submission" date="2020-03" db="EMBL/GenBank/DDBJ databases">
        <title>Characterization of ganglioside-mimicking enterococci.</title>
        <authorList>
            <person name="Patry R.T."/>
            <person name="Nothaft H."/>
            <person name="Bridger R."/>
            <person name="Shajahan A."/>
            <person name="Huynh S."/>
            <person name="Sanchez S."/>
            <person name="Azadi P."/>
            <person name="Cooper K."/>
            <person name="Miller W.G."/>
            <person name="Parker C.T."/>
            <person name="Wells L."/>
            <person name="Szymanski C.M."/>
        </authorList>
    </citation>
    <scope>NUCLEOTIDE SEQUENCE [LARGE SCALE GENOMIC DNA]</scope>
    <source>
        <strain evidence="4 5">EGM181</strain>
    </source>
</reference>
<evidence type="ECO:0000313" key="5">
    <source>
        <dbReference type="Proteomes" id="UP000516696"/>
    </source>
</evidence>
<dbReference type="Proteomes" id="UP000516696">
    <property type="component" value="Chromosome"/>
</dbReference>
<dbReference type="Pfam" id="PF00665">
    <property type="entry name" value="rve"/>
    <property type="match status" value="1"/>
</dbReference>
<dbReference type="SUPFAM" id="SSF48295">
    <property type="entry name" value="TrpR-like"/>
    <property type="match status" value="1"/>
</dbReference>
<dbReference type="GO" id="GO:0015074">
    <property type="term" value="P:DNA integration"/>
    <property type="evidence" value="ECO:0007669"/>
    <property type="project" value="InterPro"/>
</dbReference>
<evidence type="ECO:0000256" key="2">
    <source>
        <dbReference type="SAM" id="MobiDB-lite"/>
    </source>
</evidence>
<gene>
    <name evidence="4" type="ORF">EGM181_03370</name>
</gene>
<dbReference type="InterPro" id="IPR036397">
    <property type="entry name" value="RNaseH_sf"/>
</dbReference>
<feature type="region of interest" description="Disordered" evidence="2">
    <location>
        <begin position="166"/>
        <end position="185"/>
    </location>
</feature>
<dbReference type="InterPro" id="IPR012337">
    <property type="entry name" value="RNaseH-like_sf"/>
</dbReference>
<dbReference type="PROSITE" id="PS50994">
    <property type="entry name" value="INTEGRASE"/>
    <property type="match status" value="1"/>
</dbReference>
<protein>
    <submittedName>
        <fullName evidence="4">IS3 family transposase</fullName>
    </submittedName>
</protein>
<dbReference type="AlphaFoldDB" id="A0AAE7MMT0"/>
<dbReference type="NCBIfam" id="NF033516">
    <property type="entry name" value="transpos_IS3"/>
    <property type="match status" value="1"/>
</dbReference>
<dbReference type="InterPro" id="IPR025948">
    <property type="entry name" value="HTH-like_dom"/>
</dbReference>
<evidence type="ECO:0000313" key="4">
    <source>
        <dbReference type="EMBL" id="QOG26365.1"/>
    </source>
</evidence>
<dbReference type="InterPro" id="IPR009057">
    <property type="entry name" value="Homeodomain-like_sf"/>
</dbReference>
<dbReference type="InterPro" id="IPR055247">
    <property type="entry name" value="InsJ-like_HTH"/>
</dbReference>
<dbReference type="Gene3D" id="1.10.10.10">
    <property type="entry name" value="Winged helix-like DNA-binding domain superfamily/Winged helix DNA-binding domain"/>
    <property type="match status" value="1"/>
</dbReference>
<dbReference type="PANTHER" id="PTHR46889">
    <property type="entry name" value="TRANSPOSASE INSF FOR INSERTION SEQUENCE IS3B-RELATED"/>
    <property type="match status" value="1"/>
</dbReference>
<dbReference type="SUPFAM" id="SSF46689">
    <property type="entry name" value="Homeodomain-like"/>
    <property type="match status" value="1"/>
</dbReference>
<evidence type="ECO:0000256" key="1">
    <source>
        <dbReference type="ARBA" id="ARBA00002286"/>
    </source>
</evidence>
<dbReference type="Gene3D" id="3.30.420.10">
    <property type="entry name" value="Ribonuclease H-like superfamily/Ribonuclease H"/>
    <property type="match status" value="1"/>
</dbReference>
<sequence length="470" mass="56233">MAKYPFELKLKIVKEYLSGVGGYRYLANKYGISSKSQVSNWVNVYREYGEEGLLRKHQNQKYSVQFKLNTLELYQTSEMSYREVAITLEMNNPALIANWMRNFREAGIEGLSKEKGRPLTLTRKKENKKENTTTEERDRIKALEKQVRSLQIENAFLKELRKLRKQEAQQRRKNQSHESSPASEDPFKLVELLETLKFPKATYMYWQKRFDRPNPDQEIEEKMLEIRKDHKDYGCLRLKKELENQGIHVNKKKIQRLIKKLGIEVKSYTRKSRRYNSYRGKVGTVAKNRIHRRFYTNICHQKITTDTTEFKYYEVDTTGVVRQKKLYLDPFMDFYNSEILSYRISEKPNALAIMEGLEEAIQMTNDCPFRRTFHSDQGWAYQMNAYKNKLKQHKIFQSMSRKGNCLDNSPMENFFGLLKQEIFHGEVYRSLDELKTKIDQYIYYYNHKRIKKKLNWRSPVQFRETVKTAV</sequence>
<dbReference type="Pfam" id="PF13518">
    <property type="entry name" value="HTH_28"/>
    <property type="match status" value="2"/>
</dbReference>
<dbReference type="GO" id="GO:0043565">
    <property type="term" value="F:sequence-specific DNA binding"/>
    <property type="evidence" value="ECO:0007669"/>
    <property type="project" value="InterPro"/>
</dbReference>
<evidence type="ECO:0000259" key="3">
    <source>
        <dbReference type="PROSITE" id="PS50994"/>
    </source>
</evidence>
<proteinExistence type="predicted"/>
<comment type="function">
    <text evidence="1">Involved in the transposition of the insertion sequence.</text>
</comment>
<dbReference type="InterPro" id="IPR050900">
    <property type="entry name" value="Transposase_IS3/IS150/IS904"/>
</dbReference>
<feature type="region of interest" description="Disordered" evidence="2">
    <location>
        <begin position="114"/>
        <end position="137"/>
    </location>
</feature>
<accession>A0AAE7MMT0</accession>
<organism evidence="4 5">
    <name type="scientific">Enterococcus gallinarum</name>
    <dbReference type="NCBI Taxonomy" id="1353"/>
    <lineage>
        <taxon>Bacteria</taxon>
        <taxon>Bacillati</taxon>
        <taxon>Bacillota</taxon>
        <taxon>Bacilli</taxon>
        <taxon>Lactobacillales</taxon>
        <taxon>Enterococcaceae</taxon>
        <taxon>Enterococcus</taxon>
    </lineage>
</organism>
<dbReference type="InterPro" id="IPR010921">
    <property type="entry name" value="Trp_repressor/repl_initiator"/>
</dbReference>